<sequence>MAAAEVTTVKFSPRSPNLNAHVERVIRSIREECLDRFVIFSKGQLEYLLREYTEFYNEERPRHGLANRLVSGRQSTSQREGSGDEPAWVVCSVFMIVFQVVNNVDSVGIWGPRCVQIIRFHEK</sequence>
<feature type="domain" description="Integrase catalytic" evidence="1">
    <location>
        <begin position="6"/>
        <end position="67"/>
    </location>
</feature>
<gene>
    <name evidence="2" type="ORF">J3U88_27790</name>
</gene>
<comment type="caution">
    <text evidence="2">The sequence shown here is derived from an EMBL/GenBank/DDBJ whole genome shotgun (WGS) entry which is preliminary data.</text>
</comment>
<dbReference type="Proteomes" id="UP000664417">
    <property type="component" value="Unassembled WGS sequence"/>
</dbReference>
<keyword evidence="3" id="KW-1185">Reference proteome</keyword>
<accession>A0A8J7U618</accession>
<dbReference type="InterPro" id="IPR012337">
    <property type="entry name" value="RNaseH-like_sf"/>
</dbReference>
<evidence type="ECO:0000259" key="1">
    <source>
        <dbReference type="Pfam" id="PF13683"/>
    </source>
</evidence>
<protein>
    <submittedName>
        <fullName evidence="2">Transposase</fullName>
    </submittedName>
</protein>
<evidence type="ECO:0000313" key="3">
    <source>
        <dbReference type="Proteomes" id="UP000664417"/>
    </source>
</evidence>
<organism evidence="2 3">
    <name type="scientific">Acanthopleuribacter pedis</name>
    <dbReference type="NCBI Taxonomy" id="442870"/>
    <lineage>
        <taxon>Bacteria</taxon>
        <taxon>Pseudomonadati</taxon>
        <taxon>Acidobacteriota</taxon>
        <taxon>Holophagae</taxon>
        <taxon>Acanthopleuribacterales</taxon>
        <taxon>Acanthopleuribacteraceae</taxon>
        <taxon>Acanthopleuribacter</taxon>
    </lineage>
</organism>
<dbReference type="InterPro" id="IPR001584">
    <property type="entry name" value="Integrase_cat-core"/>
</dbReference>
<dbReference type="EMBL" id="JAFREP010000033">
    <property type="protein sequence ID" value="MBO1322307.1"/>
    <property type="molecule type" value="Genomic_DNA"/>
</dbReference>
<dbReference type="Pfam" id="PF13683">
    <property type="entry name" value="rve_3"/>
    <property type="match status" value="1"/>
</dbReference>
<proteinExistence type="predicted"/>
<dbReference type="AlphaFoldDB" id="A0A8J7U618"/>
<reference evidence="2" key="1">
    <citation type="submission" date="2021-03" db="EMBL/GenBank/DDBJ databases">
        <authorList>
            <person name="Wang G."/>
        </authorList>
    </citation>
    <scope>NUCLEOTIDE SEQUENCE</scope>
    <source>
        <strain evidence="2">KCTC 12899</strain>
    </source>
</reference>
<dbReference type="SUPFAM" id="SSF53098">
    <property type="entry name" value="Ribonuclease H-like"/>
    <property type="match status" value="1"/>
</dbReference>
<dbReference type="GO" id="GO:0015074">
    <property type="term" value="P:DNA integration"/>
    <property type="evidence" value="ECO:0007669"/>
    <property type="project" value="InterPro"/>
</dbReference>
<evidence type="ECO:0000313" key="2">
    <source>
        <dbReference type="EMBL" id="MBO1322307.1"/>
    </source>
</evidence>
<name>A0A8J7U618_9BACT</name>